<gene>
    <name evidence="2" type="primary">mce4D</name>
    <name evidence="2" type="ORF">ERS027646_02573</name>
    <name evidence="3" type="ORF">ERS027659_04448</name>
</gene>
<proteinExistence type="predicted"/>
<feature type="compositionally biased region" description="Pro residues" evidence="1">
    <location>
        <begin position="68"/>
        <end position="81"/>
    </location>
</feature>
<name>A0A655AC83_MYCTX</name>
<accession>A0A655AC83</accession>
<organism evidence="2 4">
    <name type="scientific">Mycobacterium tuberculosis</name>
    <dbReference type="NCBI Taxonomy" id="1773"/>
    <lineage>
        <taxon>Bacteria</taxon>
        <taxon>Bacillati</taxon>
        <taxon>Actinomycetota</taxon>
        <taxon>Actinomycetes</taxon>
        <taxon>Mycobacteriales</taxon>
        <taxon>Mycobacteriaceae</taxon>
        <taxon>Mycobacterium</taxon>
        <taxon>Mycobacterium tuberculosis complex</taxon>
    </lineage>
</organism>
<dbReference type="Proteomes" id="UP000050164">
    <property type="component" value="Unassembled WGS sequence"/>
</dbReference>
<evidence type="ECO:0000313" key="3">
    <source>
        <dbReference type="EMBL" id="CKT46689.1"/>
    </source>
</evidence>
<feature type="region of interest" description="Disordered" evidence="1">
    <location>
        <begin position="50"/>
        <end position="91"/>
    </location>
</feature>
<reference evidence="4 5" key="1">
    <citation type="submission" date="2015-03" db="EMBL/GenBank/DDBJ databases">
        <authorList>
            <consortium name="Pathogen Informatics"/>
        </authorList>
    </citation>
    <scope>NUCLEOTIDE SEQUENCE [LARGE SCALE GENOMIC DNA]</scope>
    <source>
        <strain evidence="2 4">Bir 172</strain>
        <strain evidence="3 5">Bir 185</strain>
    </source>
</reference>
<sequence>MLRRLTVNYPPIMFHPLNTITAYKGQIIYDTPATEAKSETPVPELTWVPAGGGAPVGNPADLQSLLVPPAPGPAPAPPAPGAGPGEHGGGG</sequence>
<dbReference type="Proteomes" id="UP000048948">
    <property type="component" value="Unassembled WGS sequence"/>
</dbReference>
<evidence type="ECO:0000256" key="1">
    <source>
        <dbReference type="SAM" id="MobiDB-lite"/>
    </source>
</evidence>
<dbReference type="EMBL" id="CNGE01000490">
    <property type="protein sequence ID" value="CKS85502.1"/>
    <property type="molecule type" value="Genomic_DNA"/>
</dbReference>
<dbReference type="AlphaFoldDB" id="A0A655AC83"/>
<evidence type="ECO:0000313" key="2">
    <source>
        <dbReference type="EMBL" id="CKS85502.1"/>
    </source>
</evidence>
<dbReference type="EMBL" id="CNFT01001617">
    <property type="protein sequence ID" value="CKT46689.1"/>
    <property type="molecule type" value="Genomic_DNA"/>
</dbReference>
<feature type="compositionally biased region" description="Gly residues" evidence="1">
    <location>
        <begin position="82"/>
        <end position="91"/>
    </location>
</feature>
<evidence type="ECO:0000313" key="4">
    <source>
        <dbReference type="Proteomes" id="UP000048948"/>
    </source>
</evidence>
<evidence type="ECO:0000313" key="5">
    <source>
        <dbReference type="Proteomes" id="UP000050164"/>
    </source>
</evidence>
<protein>
    <submittedName>
        <fullName evidence="2">MCE-family protein MCE4D</fullName>
    </submittedName>
</protein>